<accession>A0A8J8T341</accession>
<gene>
    <name evidence="2" type="ORF">FGO68_gene16804</name>
</gene>
<dbReference type="Proteomes" id="UP000785679">
    <property type="component" value="Unassembled WGS sequence"/>
</dbReference>
<proteinExistence type="predicted"/>
<reference evidence="2" key="1">
    <citation type="submission" date="2019-06" db="EMBL/GenBank/DDBJ databases">
        <authorList>
            <person name="Zheng W."/>
        </authorList>
    </citation>
    <scope>NUCLEOTIDE SEQUENCE</scope>
    <source>
        <strain evidence="2">QDHG01</strain>
    </source>
</reference>
<evidence type="ECO:0000313" key="3">
    <source>
        <dbReference type="Proteomes" id="UP000785679"/>
    </source>
</evidence>
<evidence type="ECO:0000313" key="2">
    <source>
        <dbReference type="EMBL" id="TNV80507.1"/>
    </source>
</evidence>
<dbReference type="EMBL" id="RRYP01007430">
    <property type="protein sequence ID" value="TNV80507.1"/>
    <property type="molecule type" value="Genomic_DNA"/>
</dbReference>
<feature type="compositionally biased region" description="Basic and acidic residues" evidence="1">
    <location>
        <begin position="51"/>
        <end position="61"/>
    </location>
</feature>
<organism evidence="2 3">
    <name type="scientific">Halteria grandinella</name>
    <dbReference type="NCBI Taxonomy" id="5974"/>
    <lineage>
        <taxon>Eukaryota</taxon>
        <taxon>Sar</taxon>
        <taxon>Alveolata</taxon>
        <taxon>Ciliophora</taxon>
        <taxon>Intramacronucleata</taxon>
        <taxon>Spirotrichea</taxon>
        <taxon>Stichotrichia</taxon>
        <taxon>Sporadotrichida</taxon>
        <taxon>Halteriidae</taxon>
        <taxon>Halteria</taxon>
    </lineage>
</organism>
<evidence type="ECO:0000256" key="1">
    <source>
        <dbReference type="SAM" id="MobiDB-lite"/>
    </source>
</evidence>
<protein>
    <submittedName>
        <fullName evidence="2">Uncharacterized protein</fullName>
    </submittedName>
</protein>
<keyword evidence="3" id="KW-1185">Reference proteome</keyword>
<dbReference type="AlphaFoldDB" id="A0A8J8T341"/>
<feature type="compositionally biased region" description="Low complexity" evidence="1">
    <location>
        <begin position="118"/>
        <end position="130"/>
    </location>
</feature>
<feature type="region of interest" description="Disordered" evidence="1">
    <location>
        <begin position="51"/>
        <end position="71"/>
    </location>
</feature>
<sequence length="304" mass="34915">MEKYSIISHSNHFRNTCHNHKLNTYQIIKSEYISNSRTRNLPTKLKILESKEESCEKESTKRRGSKIQTKQTESKYLIPCQNLRSRDAYAANHMKKESIRSEYSPDEIAYHQMTVNVSHKQQNKQHQNSNEYDDEQEIPTPKKLRLYRSSLNQSKQEKKAEASYPHLAALNFYGMDNASDLDDDEEDNIPISFPGLQQSVLSSVYKRANDDGKNTFFFNEYTNATGGDQSSSSFTTQSNTQNVNSARRVAIEKGVLSGKSYYLSKMEESRNAPRILDSLSTSDLCLHTFNQALNAQKYLSSKKM</sequence>
<comment type="caution">
    <text evidence="2">The sequence shown here is derived from an EMBL/GenBank/DDBJ whole genome shotgun (WGS) entry which is preliminary data.</text>
</comment>
<name>A0A8J8T341_HALGN</name>
<feature type="region of interest" description="Disordered" evidence="1">
    <location>
        <begin position="118"/>
        <end position="141"/>
    </location>
</feature>